<protein>
    <submittedName>
        <fullName evidence="2">Uncharacterized protein</fullName>
    </submittedName>
</protein>
<dbReference type="EMBL" id="CP155571">
    <property type="protein sequence ID" value="XFO72968.1"/>
    <property type="molecule type" value="Genomic_DNA"/>
</dbReference>
<name>A0ABZ3J3L8_SPOA4</name>
<keyword evidence="1" id="KW-0812">Transmembrane</keyword>
<dbReference type="Proteomes" id="UP000216052">
    <property type="component" value="Chromosome"/>
</dbReference>
<feature type="transmembrane region" description="Helical" evidence="1">
    <location>
        <begin position="6"/>
        <end position="28"/>
    </location>
</feature>
<keyword evidence="1" id="KW-0472">Membrane</keyword>
<gene>
    <name evidence="2" type="ORF">SPACI_030250</name>
</gene>
<organism evidence="2 3">
    <name type="scientific">Sporomusa acidovorans (strain ATCC 49682 / DSM 3132 / Mol)</name>
    <dbReference type="NCBI Taxonomy" id="1123286"/>
    <lineage>
        <taxon>Bacteria</taxon>
        <taxon>Bacillati</taxon>
        <taxon>Bacillota</taxon>
        <taxon>Negativicutes</taxon>
        <taxon>Selenomonadales</taxon>
        <taxon>Sporomusaceae</taxon>
        <taxon>Sporomusa</taxon>
    </lineage>
</organism>
<reference evidence="2" key="1">
    <citation type="submission" date="2024-05" db="EMBL/GenBank/DDBJ databases">
        <title>Isolation and characterization of Sporomusa carbonis sp. nov., a carboxydotrophic hydrogenogen in the genus of Sporomusa isolated from a charcoal burning pile.</title>
        <authorList>
            <person name="Boeer T."/>
            <person name="Rosenbaum F."/>
            <person name="Eysell L."/>
            <person name="Mueller V."/>
            <person name="Daniel R."/>
            <person name="Poehlein A."/>
        </authorList>
    </citation>
    <scope>NUCLEOTIDE SEQUENCE [LARGE SCALE GENOMIC DNA]</scope>
    <source>
        <strain evidence="2">DSM 3132</strain>
    </source>
</reference>
<proteinExistence type="predicted"/>
<evidence type="ECO:0000313" key="2">
    <source>
        <dbReference type="EMBL" id="XFO72968.1"/>
    </source>
</evidence>
<accession>A0ABZ3J3L8</accession>
<sequence length="186" mass="21956">MDGFFVSSICISIFVCNFKLGFILRGCLHIIRNHIKYFKYVLKHKWYVFLEACKLGIPWRGLVHDMSKFSLAEWTSRVEGFSSNCLKKSDGTFDLSKANDGLVSSLVKHYHNNPHHWQWWVTFLETGNMIVLPMSDKYKREMLADWLAVSRMSDRLDVIPWYLQNKDKIILHPETRKWIETKLGIL</sequence>
<evidence type="ECO:0000313" key="3">
    <source>
        <dbReference type="Proteomes" id="UP000216052"/>
    </source>
</evidence>
<evidence type="ECO:0000256" key="1">
    <source>
        <dbReference type="SAM" id="Phobius"/>
    </source>
</evidence>
<dbReference type="Pfam" id="PF18907">
    <property type="entry name" value="DUF5662"/>
    <property type="match status" value="1"/>
</dbReference>
<dbReference type="RefSeq" id="WP_093794650.1">
    <property type="nucleotide sequence ID" value="NZ_CP155571.1"/>
</dbReference>
<dbReference type="InterPro" id="IPR043721">
    <property type="entry name" value="DUF5662"/>
</dbReference>
<keyword evidence="1" id="KW-1133">Transmembrane helix</keyword>
<keyword evidence="3" id="KW-1185">Reference proteome</keyword>